<dbReference type="SUPFAM" id="SSF48239">
    <property type="entry name" value="Terpenoid cyclases/Protein prenyltransferases"/>
    <property type="match status" value="1"/>
</dbReference>
<keyword evidence="5" id="KW-0479">Metal-binding</keyword>
<reference evidence="10" key="1">
    <citation type="submission" date="2022-11" db="UniProtKB">
        <authorList>
            <consortium name="WormBaseParasite"/>
        </authorList>
    </citation>
    <scope>IDENTIFICATION</scope>
</reference>
<keyword evidence="7" id="KW-0862">Zinc</keyword>
<proteinExistence type="inferred from homology"/>
<comment type="cofactor">
    <cofactor evidence="1">
        <name>Zn(2+)</name>
        <dbReference type="ChEBI" id="CHEBI:29105"/>
    </cofactor>
</comment>
<keyword evidence="6" id="KW-0677">Repeat</keyword>
<evidence type="ECO:0000313" key="9">
    <source>
        <dbReference type="Proteomes" id="UP000887566"/>
    </source>
</evidence>
<comment type="similarity">
    <text evidence="2">Belongs to the protein prenyltransferase subunit beta family.</text>
</comment>
<dbReference type="InterPro" id="IPR045089">
    <property type="entry name" value="PGGT1B-like"/>
</dbReference>
<evidence type="ECO:0000256" key="6">
    <source>
        <dbReference type="ARBA" id="ARBA00022737"/>
    </source>
</evidence>
<dbReference type="PANTHER" id="PTHR11774">
    <property type="entry name" value="GERANYLGERANYL TRANSFERASE TYPE BETA SUBUNIT"/>
    <property type="match status" value="1"/>
</dbReference>
<dbReference type="InterPro" id="IPR001330">
    <property type="entry name" value="Prenyltrans"/>
</dbReference>
<evidence type="ECO:0000256" key="1">
    <source>
        <dbReference type="ARBA" id="ARBA00001947"/>
    </source>
</evidence>
<evidence type="ECO:0000256" key="2">
    <source>
        <dbReference type="ARBA" id="ARBA00010497"/>
    </source>
</evidence>
<name>A0A914W7J4_9BILA</name>
<evidence type="ECO:0000256" key="5">
    <source>
        <dbReference type="ARBA" id="ARBA00022723"/>
    </source>
</evidence>
<evidence type="ECO:0000259" key="8">
    <source>
        <dbReference type="Pfam" id="PF00432"/>
    </source>
</evidence>
<protein>
    <submittedName>
        <fullName evidence="10">Protein farnesyltransferase</fullName>
    </submittedName>
</protein>
<dbReference type="PANTHER" id="PTHR11774:SF6">
    <property type="entry name" value="PROTEIN FARNESYLTRANSFERASE SUBUNIT BETA"/>
    <property type="match status" value="1"/>
</dbReference>
<feature type="domain" description="Prenyltransferase alpha-alpha toroid" evidence="8">
    <location>
        <begin position="4"/>
        <end position="180"/>
    </location>
</feature>
<accession>A0A914W7J4</accession>
<evidence type="ECO:0000256" key="7">
    <source>
        <dbReference type="ARBA" id="ARBA00022833"/>
    </source>
</evidence>
<dbReference type="Gene3D" id="1.50.10.20">
    <property type="match status" value="1"/>
</dbReference>
<dbReference type="GO" id="GO:0046872">
    <property type="term" value="F:metal ion binding"/>
    <property type="evidence" value="ECO:0007669"/>
    <property type="project" value="UniProtKB-KW"/>
</dbReference>
<dbReference type="GO" id="GO:0004660">
    <property type="term" value="F:protein farnesyltransferase activity"/>
    <property type="evidence" value="ECO:0007669"/>
    <property type="project" value="TreeGrafter"/>
</dbReference>
<dbReference type="WBParaSite" id="PSAMB.scaffold3344size18663.g21176.t1">
    <property type="protein sequence ID" value="PSAMB.scaffold3344size18663.g21176.t1"/>
    <property type="gene ID" value="PSAMB.scaffold3344size18663.g21176"/>
</dbReference>
<dbReference type="InterPro" id="IPR008930">
    <property type="entry name" value="Terpenoid_cyclase/PrenylTrfase"/>
</dbReference>
<dbReference type="GO" id="GO:0005965">
    <property type="term" value="C:protein farnesyltransferase complex"/>
    <property type="evidence" value="ECO:0007669"/>
    <property type="project" value="TreeGrafter"/>
</dbReference>
<organism evidence="9 10">
    <name type="scientific">Plectus sambesii</name>
    <dbReference type="NCBI Taxonomy" id="2011161"/>
    <lineage>
        <taxon>Eukaryota</taxon>
        <taxon>Metazoa</taxon>
        <taxon>Ecdysozoa</taxon>
        <taxon>Nematoda</taxon>
        <taxon>Chromadorea</taxon>
        <taxon>Plectida</taxon>
        <taxon>Plectina</taxon>
        <taxon>Plectoidea</taxon>
        <taxon>Plectidae</taxon>
        <taxon>Plectus</taxon>
    </lineage>
</organism>
<keyword evidence="3" id="KW-0637">Prenyltransferase</keyword>
<evidence type="ECO:0000256" key="4">
    <source>
        <dbReference type="ARBA" id="ARBA00022679"/>
    </source>
</evidence>
<dbReference type="Pfam" id="PF00432">
    <property type="entry name" value="Prenyltrans"/>
    <property type="match status" value="1"/>
</dbReference>
<keyword evidence="9" id="KW-1185">Reference proteome</keyword>
<dbReference type="AlphaFoldDB" id="A0A914W7J4"/>
<evidence type="ECO:0000256" key="3">
    <source>
        <dbReference type="ARBA" id="ARBA00022602"/>
    </source>
</evidence>
<dbReference type="Proteomes" id="UP000887566">
    <property type="component" value="Unplaced"/>
</dbReference>
<evidence type="ECO:0000313" key="10">
    <source>
        <dbReference type="WBParaSite" id="PSAMB.scaffold3344size18663.g21176.t1"/>
    </source>
</evidence>
<sequence>DEALIDKSAEWLVSCQTYEGGFGGVQGCEAHGGYTFCGLAALTLLGKGRLAHLPSLLKWLVFKQMRYEGGFQGRSNKLVDGCYSFWQAASFPIIEMLLNNEGDHLNKCLFDNKALQEFIMICCQDKSGGLRDKPDKKRDLYHTCYTLSGLAIAQHSLGARSDIIGGDANAVLPTHPVYNIVLAAEQKAKSYFSRLETTS</sequence>
<keyword evidence="4" id="KW-0808">Transferase</keyword>